<comment type="caution">
    <text evidence="3">The sequence shown here is derived from an EMBL/GenBank/DDBJ whole genome shotgun (WGS) entry which is preliminary data.</text>
</comment>
<feature type="coiled-coil region" evidence="1">
    <location>
        <begin position="819"/>
        <end position="874"/>
    </location>
</feature>
<feature type="coiled-coil region" evidence="1">
    <location>
        <begin position="1313"/>
        <end position="1350"/>
    </location>
</feature>
<proteinExistence type="predicted"/>
<feature type="compositionally biased region" description="Basic and acidic residues" evidence="2">
    <location>
        <begin position="1241"/>
        <end position="1297"/>
    </location>
</feature>
<feature type="coiled-coil region" evidence="1">
    <location>
        <begin position="332"/>
        <end position="359"/>
    </location>
</feature>
<feature type="compositionally biased region" description="Acidic residues" evidence="2">
    <location>
        <begin position="1041"/>
        <end position="1053"/>
    </location>
</feature>
<feature type="coiled-coil region" evidence="1">
    <location>
        <begin position="2542"/>
        <end position="2572"/>
    </location>
</feature>
<feature type="coiled-coil region" evidence="1">
    <location>
        <begin position="386"/>
        <end position="420"/>
    </location>
</feature>
<feature type="compositionally biased region" description="Low complexity" evidence="2">
    <location>
        <begin position="1155"/>
        <end position="1164"/>
    </location>
</feature>
<feature type="compositionally biased region" description="Polar residues" evidence="2">
    <location>
        <begin position="1605"/>
        <end position="1614"/>
    </location>
</feature>
<feature type="region of interest" description="Disordered" evidence="2">
    <location>
        <begin position="2486"/>
        <end position="2507"/>
    </location>
</feature>
<feature type="region of interest" description="Disordered" evidence="2">
    <location>
        <begin position="913"/>
        <end position="989"/>
    </location>
</feature>
<dbReference type="PANTHER" id="PTHR23159">
    <property type="entry name" value="CENTROSOMAL PROTEIN 2"/>
    <property type="match status" value="1"/>
</dbReference>
<feature type="compositionally biased region" description="Low complexity" evidence="2">
    <location>
        <begin position="1214"/>
        <end position="1224"/>
    </location>
</feature>
<feature type="coiled-coil region" evidence="1">
    <location>
        <begin position="2863"/>
        <end position="2897"/>
    </location>
</feature>
<keyword evidence="4" id="KW-1185">Reference proteome</keyword>
<accession>A0ABR2K4C9</accession>
<feature type="coiled-coil region" evidence="1">
    <location>
        <begin position="1816"/>
        <end position="1843"/>
    </location>
</feature>
<feature type="compositionally biased region" description="Basic and acidic residues" evidence="2">
    <location>
        <begin position="919"/>
        <end position="937"/>
    </location>
</feature>
<feature type="coiled-coil region" evidence="1">
    <location>
        <begin position="757"/>
        <end position="791"/>
    </location>
</feature>
<feature type="compositionally biased region" description="Basic and acidic residues" evidence="2">
    <location>
        <begin position="1618"/>
        <end position="1702"/>
    </location>
</feature>
<protein>
    <recommendedName>
        <fullName evidence="5">Viral A-type inclusion protein</fullName>
    </recommendedName>
</protein>
<feature type="compositionally biased region" description="Polar residues" evidence="2">
    <location>
        <begin position="2498"/>
        <end position="2507"/>
    </location>
</feature>
<evidence type="ECO:0000313" key="3">
    <source>
        <dbReference type="EMBL" id="KAK8884930.1"/>
    </source>
</evidence>
<feature type="compositionally biased region" description="Low complexity" evidence="2">
    <location>
        <begin position="2684"/>
        <end position="2693"/>
    </location>
</feature>
<feature type="compositionally biased region" description="Polar residues" evidence="2">
    <location>
        <begin position="1081"/>
        <end position="1101"/>
    </location>
</feature>
<feature type="compositionally biased region" description="Low complexity" evidence="2">
    <location>
        <begin position="1175"/>
        <end position="1184"/>
    </location>
</feature>
<feature type="coiled-coil region" evidence="1">
    <location>
        <begin position="1379"/>
        <end position="1434"/>
    </location>
</feature>
<dbReference type="EMBL" id="JAPFFF010000008">
    <property type="protein sequence ID" value="KAK8884930.1"/>
    <property type="molecule type" value="Genomic_DNA"/>
</dbReference>
<feature type="region of interest" description="Disordered" evidence="2">
    <location>
        <begin position="1879"/>
        <end position="1914"/>
    </location>
</feature>
<feature type="compositionally biased region" description="Basic and acidic residues" evidence="2">
    <location>
        <begin position="951"/>
        <end position="989"/>
    </location>
</feature>
<evidence type="ECO:0008006" key="5">
    <source>
        <dbReference type="Google" id="ProtNLM"/>
    </source>
</evidence>
<evidence type="ECO:0000256" key="2">
    <source>
        <dbReference type="SAM" id="MobiDB-lite"/>
    </source>
</evidence>
<dbReference type="Proteomes" id="UP001470230">
    <property type="component" value="Unassembled WGS sequence"/>
</dbReference>
<feature type="region of interest" description="Disordered" evidence="2">
    <location>
        <begin position="1515"/>
        <end position="1702"/>
    </location>
</feature>
<feature type="compositionally biased region" description="Acidic residues" evidence="2">
    <location>
        <begin position="1994"/>
        <end position="2005"/>
    </location>
</feature>
<evidence type="ECO:0000313" key="4">
    <source>
        <dbReference type="Proteomes" id="UP001470230"/>
    </source>
</evidence>
<sequence>MKKTLEEILKKLQPSKASEKAPVTTAALCEDVNESISKLLQNAEKFNECQQILGVESDKENDIKQTLSNLQKRNDEMNSLSSRVDDIIDTFHLSSADEKKSQKDKENIPFDVTNRNLDSISNELSNGQQSKEKLKDFKSKLSKTIGMDDQQLEEEEEGQQFDKILSNCKAQSSTLNSLSKMLHSDPENILKDVDNLINEKSNLQSEKANEIENLNNVIKEQNEQISDLKSKIIEKESKLNGILEERSAYQDLLHEMKDSLDNPKLGQQIDSPLFQKLLSLSDELSSQNKNNDKLSFLLDERSRSIAFLESEGFIDPTSSPEERDKINVPNQVKQLIEKYKELKAESENHQKEKQDVFNLLKEASKDENTLDDSINNSGNPNIVQAFKKLKENEKTLELQSSQLNKEIVQLKDSLDQIKNSVGLNNLDEDFNEDEVNKMIQEISNKAKIASKLDGIIDSNEAEEKPQKSGNSNALEMLEKLEQFNKRYEQMTKENEEFKDELLRIKEILGLPKDEEIPLNEITAKIEENSHLKKELNKVFPGQNEEENGEDVHQLLNHIKALQNNELPIDIAKSLNKSQMNEIQGLINQGENGNVDMADKLKEIIYQEAQFEDQLNKIIETLNDSKEEEEDKKKNAKEMLNENNLDEISENVKKINDNYHSLKTHIKEALGIDPTTEDDSNLIQQIDTLKSNHMNSNDKKEFVINKKYKLKEGSEEFNSLSTGLLDQIHNIFDSLSKFSKKDPNQNEDGLIELDDQSLVSINDKVNEIYQNYTKLKEENEQLLDDKMKSEGEQTNLLQQILGDDAIPDENIQNKDMNEFLKEKVKALQESQKEISQYQQTISNLQNEKLENEQQIDQLNQKLNRLLDRLDNSSQSNIRLQESDFTCSLDFFENTQENIFNMNESVIENKNQNVFDSQSSEQKEPENKEKTSQDQKKASNSDGNEEINNKTVKQNEKEISQKNNESEKEQEITEKKVDKMNEDIKSEKLVDDDNENAEFVVIEGHIDEESGEIKLSTNEEQANDEAQKDNWEVQIVADLEMNGIEEEEEENQDNEENIRQNDNKKEIQDNKQANLQNEKDEAINNNDEIQKNTLNDDASNIQNPEGKDMKVDADNEIEAKEANITKPKENENVNPNQKDKPLNENETLQQKEDKLSNENSNLNENETLQQKEDKLSNVNNNLNENETLQQKEDKLSNENNNLNENETLQQKENKLSNENNNLNENETLQPKEDKLSNENNNLNEKEENPLNNDKESLKEKEGKHSNDNENLKENDEKLSNENNKEKLNDREEIPLNENGDKKSIKVLDENDQFQNKSFKEKIDDLQQRCLQLEEHVNKLKTKNRRLNKEKGQLCTILGIDINDENNVQKDPSKKSLVVANVKALKQSHQQQNDENEKLNDLVNEQKSKLQDFENNNKEISQQLEEAKKSVNSLMHEKESIAGILGIDNSSDSIVSSIQSMKQSMDEFQGMFQEKSSDLDDQKDGVFSVSGALNKLKQQLNDLNKSNTEKDEAIKTLKKQNEKNQSKLSDLNEENQKLKDELEENETKISNLTKENKKLKEKQKQQNDQNERKLSELIEENEKLKEQNATNESNLSDLTEENKKLKLQNKQSESKLSNLTKENKKLKEEQEEQENQKEQTENKITKLNKENQRLKELNKINENKVSELTDENQKLEEQNESNEDKITELSKENKKLKEQNESNEDELVKLNKAQKEIQTILGPSNDKTPLSTQLLNYIQKNMDDEHKQNEELESKLQELQTKYEENEKEKEKIKSEAKTAIEILRKKEEEEPELGITNADIIHSNSPLLTETQSAISFIKEQRDKINEMKAQIEKLNQERNSIMNALYGQYPDQISQNGSGLVDQLETLGKQINRQSDILNNSFNDEEDNKSGPSSSSKSPSSSSSRARLSPRSSGALADAMGQIRKQLNEALEESLSKDVKIEELKQKIDDLEKVDEINDDYSNESKEALIEKLQRMKTRLNKVQKENKKLRGENVDDENDEKMDDDVDLDEKELKQEHRLITKILDNNDNEVPEEQVSQFNLVSRVKELRENNKTNSEQVEKLKDVFKSLSNLFGEVDEDETDDFSHLSVRVQEIHAINSALQSEITKLKEKLDKVKKENDEIKKLLNIKSDSLTDEDRQMLTELSKENEYQIKNRDLQNENIAIEEEEEENENMEMSQIIDLLHLEGNMRMEDIKDTITQLQKYETELREIQAILDQNNDENKNNEEISTRVKQLVQTNHDLKEKIESLLTKLSDFTKRKDEKQRYNRKIRHIEDEMKEKDDSINQIQQLLNMSKRGSDRRSSLQKKQVNDQISSLEKENQLLKQKISELQKELEKLGNQQKAISSLFNDNDGGSNNIQEKIVKLKENLRKEQEKCQNLEKTIKKITQNQNYSDDYDYDNGTDKKSRNKKNKARSVDELESQIKYLDDQMKKKNEELERIKQSLLPYSEDNSEDILSNLNRLTEEGNQMKKDRKVFEKERKDIGKLFSIQSPPPPVLKNSNNDSENQKSFPLMIKEKVNELIKEAKKYEAKKFESKNPDNLLQEIEEKNQIIMKLKEELQNTQRSNQNKAKNDNTILKKIEQAKKDIKEIGSNTHTGSSYKSIVNRLAITLNEIESFVKYNSTESLCDSSSNTEYDELVSSIAQTICPDEVKVSESTQTKIGAIISNLELKIQQQKDQISILQPSSSNTSKNKPNNDDARAQKQKTVNTLENILNGMESVKKADPSNGSQMLDAINKLKLISQQIDKNAYNLKDVFKFDQIKLFTEEQYKEFLIKVENQINNMLKTLAETANLNPPGEIHIFKEKNFDLELDGDNFIINVHKIFVKICATIKKQFQIASAQQTHFTKKEAELQRQIHQFEEYCNKCKEKRHNDKDEIEKLTEANKKLKKRLSKIQDNQKESIDFLFSLQPSISNRVTKESSFIEIIRIFAYEYGKQICTQNGSKFVKKLVMIKKKQDNLNNAFVHLIKRVEDLEGHYLMAVQGQQPSNRYVQKKSRK</sequence>
<feature type="compositionally biased region" description="Polar residues" evidence="2">
    <location>
        <begin position="1584"/>
        <end position="1594"/>
    </location>
</feature>
<feature type="compositionally biased region" description="Basic and acidic residues" evidence="2">
    <location>
        <begin position="1551"/>
        <end position="1583"/>
    </location>
</feature>
<organism evidence="3 4">
    <name type="scientific">Tritrichomonas musculus</name>
    <dbReference type="NCBI Taxonomy" id="1915356"/>
    <lineage>
        <taxon>Eukaryota</taxon>
        <taxon>Metamonada</taxon>
        <taxon>Parabasalia</taxon>
        <taxon>Tritrichomonadida</taxon>
        <taxon>Tritrichomonadidae</taxon>
        <taxon>Tritrichomonas</taxon>
    </lineage>
</organism>
<feature type="region of interest" description="Disordered" evidence="2">
    <location>
        <begin position="2391"/>
        <end position="2418"/>
    </location>
</feature>
<feature type="compositionally biased region" description="Low complexity" evidence="2">
    <location>
        <begin position="1889"/>
        <end position="1914"/>
    </location>
</feature>
<feature type="region of interest" description="Disordered" evidence="2">
    <location>
        <begin position="2293"/>
        <end position="2313"/>
    </location>
</feature>
<feature type="region of interest" description="Disordered" evidence="2">
    <location>
        <begin position="2681"/>
        <end position="2703"/>
    </location>
</feature>
<reference evidence="3 4" key="1">
    <citation type="submission" date="2024-04" db="EMBL/GenBank/DDBJ databases">
        <title>Tritrichomonas musculus Genome.</title>
        <authorList>
            <person name="Alves-Ferreira E."/>
            <person name="Grigg M."/>
            <person name="Lorenzi H."/>
            <person name="Galac M."/>
        </authorList>
    </citation>
    <scope>NUCLEOTIDE SEQUENCE [LARGE SCALE GENOMIC DNA]</scope>
    <source>
        <strain evidence="3 4">EAF2021</strain>
    </source>
</reference>
<feature type="coiled-coil region" evidence="1">
    <location>
        <begin position="607"/>
        <end position="664"/>
    </location>
</feature>
<gene>
    <name evidence="3" type="ORF">M9Y10_044053</name>
</gene>
<keyword evidence="1" id="KW-0175">Coiled coil</keyword>
<name>A0ABR2K4C9_9EUKA</name>
<evidence type="ECO:0000256" key="1">
    <source>
        <dbReference type="SAM" id="Coils"/>
    </source>
</evidence>
<feature type="compositionally biased region" description="Low complexity" evidence="2">
    <location>
        <begin position="1195"/>
        <end position="1206"/>
    </location>
</feature>
<feature type="coiled-coil region" evidence="1">
    <location>
        <begin position="193"/>
        <end position="245"/>
    </location>
</feature>
<feature type="region of interest" description="Disordered" evidence="2">
    <location>
        <begin position="1002"/>
        <end position="1297"/>
    </location>
</feature>
<feature type="compositionally biased region" description="Basic and acidic residues" evidence="2">
    <location>
        <begin position="1054"/>
        <end position="1067"/>
    </location>
</feature>
<feature type="region of interest" description="Disordered" evidence="2">
    <location>
        <begin position="1985"/>
        <end position="2005"/>
    </location>
</feature>
<dbReference type="PANTHER" id="PTHR23159:SF31">
    <property type="entry name" value="CENTROSOME-ASSOCIATED PROTEIN CEP250 ISOFORM X1"/>
    <property type="match status" value="1"/>
</dbReference>
<feature type="compositionally biased region" description="Basic and acidic residues" evidence="2">
    <location>
        <begin position="1103"/>
        <end position="1154"/>
    </location>
</feature>
<feature type="coiled-coil region" evidence="1">
    <location>
        <begin position="470"/>
        <end position="507"/>
    </location>
</feature>